<organism evidence="1 2">
    <name type="scientific">Botryobasidium botryosum (strain FD-172 SS1)</name>
    <dbReference type="NCBI Taxonomy" id="930990"/>
    <lineage>
        <taxon>Eukaryota</taxon>
        <taxon>Fungi</taxon>
        <taxon>Dikarya</taxon>
        <taxon>Basidiomycota</taxon>
        <taxon>Agaricomycotina</taxon>
        <taxon>Agaricomycetes</taxon>
        <taxon>Cantharellales</taxon>
        <taxon>Botryobasidiaceae</taxon>
        <taxon>Botryobasidium</taxon>
    </lineage>
</organism>
<dbReference type="Proteomes" id="UP000027195">
    <property type="component" value="Unassembled WGS sequence"/>
</dbReference>
<sequence length="629" mass="68643">MFLARHSIFTPPLSIRCGSPPRLTRFMSTSRQNLRAFVVPPTNLFEMHQDILRTVRRLQDGHAFYENSCYDSLFITYHPFPVVSLGSDIHIAPEAYNVTVSAFGANAIKEWEEMARIEFAKYSGAKIINIDGKDPWQVVDENAAVTGTYQAHAPRQNLFFSRYTAGSWDYVMGDFASQGLPLVDSVTLLVLPTGASKPEQIKVPFRSLFNIDGGSVPFEDRHSLWEKNCAVQNNTNGYNYYDTQGDQKGDGHGTHMLIAAPSKQESRPARRPWKSLAQKGHDGRRVAVSMFQKSPLLDATLPPALIPAQHLGRGGNNTVQFFMLDDGQTGVLALGDFIGGGDQEPLYRGLLGGLQDLRKKGAKRLLVDVSSNGGGYICGAAWLHRILAGPGPETVPQAGFDTKVRVNALNKAVVDAIIHKGIDPKALLDWNPATTSLGNSTGYFSNTTNWLEPSVPTLVNGVQDDFSQKIGAFCPEPWPYGLEPPAEPIFNPDSIVILGNSDCASSCTLFSIDMVVKHGVKSVVYGGKPGVQQQYASMVGGAISTFSVLDSAFKTAGLKDHPLAPPDLLVNAHQGIVFEMAFSIKKAPEMEEYQNHPADIQIPLTLENVNKPVAIWEDVIKQTFGSKSG</sequence>
<dbReference type="PANTHER" id="PTHR37049:SF4">
    <property type="entry name" value="RHODANESE DOMAIN-CONTAINING PROTEIN"/>
    <property type="match status" value="1"/>
</dbReference>
<dbReference type="STRING" id="930990.A0A067LVY4"/>
<evidence type="ECO:0008006" key="3">
    <source>
        <dbReference type="Google" id="ProtNLM"/>
    </source>
</evidence>
<gene>
    <name evidence="1" type="ORF">BOTBODRAFT_141061</name>
</gene>
<evidence type="ECO:0000313" key="1">
    <source>
        <dbReference type="EMBL" id="KDQ06430.1"/>
    </source>
</evidence>
<dbReference type="EMBL" id="KL198136">
    <property type="protein sequence ID" value="KDQ06430.1"/>
    <property type="molecule type" value="Genomic_DNA"/>
</dbReference>
<keyword evidence="2" id="KW-1185">Reference proteome</keyword>
<dbReference type="InterPro" id="IPR029045">
    <property type="entry name" value="ClpP/crotonase-like_dom_sf"/>
</dbReference>
<dbReference type="InterPro" id="IPR052766">
    <property type="entry name" value="S41A_metabolite_peptidase"/>
</dbReference>
<dbReference type="OrthoDB" id="27214at2759"/>
<dbReference type="SUPFAM" id="SSF52096">
    <property type="entry name" value="ClpP/crotonase"/>
    <property type="match status" value="1"/>
</dbReference>
<proteinExistence type="predicted"/>
<protein>
    <recommendedName>
        <fullName evidence="3">Tail specific protease domain-containing protein</fullName>
    </recommendedName>
</protein>
<dbReference type="AlphaFoldDB" id="A0A067LVY4"/>
<dbReference type="PANTHER" id="PTHR37049">
    <property type="entry name" value="PEPTIDASE S41 FAMILY PROTEIN"/>
    <property type="match status" value="1"/>
</dbReference>
<dbReference type="Gene3D" id="3.90.226.10">
    <property type="entry name" value="2-enoyl-CoA Hydratase, Chain A, domain 1"/>
    <property type="match status" value="1"/>
</dbReference>
<name>A0A067LVY4_BOTB1</name>
<dbReference type="HOGENOM" id="CLU_019851_0_0_1"/>
<reference evidence="2" key="1">
    <citation type="journal article" date="2014" name="Proc. Natl. Acad. Sci. U.S.A.">
        <title>Extensive sampling of basidiomycete genomes demonstrates inadequacy of the white-rot/brown-rot paradigm for wood decay fungi.</title>
        <authorList>
            <person name="Riley R."/>
            <person name="Salamov A.A."/>
            <person name="Brown D.W."/>
            <person name="Nagy L.G."/>
            <person name="Floudas D."/>
            <person name="Held B.W."/>
            <person name="Levasseur A."/>
            <person name="Lombard V."/>
            <person name="Morin E."/>
            <person name="Otillar R."/>
            <person name="Lindquist E.A."/>
            <person name="Sun H."/>
            <person name="LaButti K.M."/>
            <person name="Schmutz J."/>
            <person name="Jabbour D."/>
            <person name="Luo H."/>
            <person name="Baker S.E."/>
            <person name="Pisabarro A.G."/>
            <person name="Walton J.D."/>
            <person name="Blanchette R.A."/>
            <person name="Henrissat B."/>
            <person name="Martin F."/>
            <person name="Cullen D."/>
            <person name="Hibbett D.S."/>
            <person name="Grigoriev I.V."/>
        </authorList>
    </citation>
    <scope>NUCLEOTIDE SEQUENCE [LARGE SCALE GENOMIC DNA]</scope>
    <source>
        <strain evidence="2">FD-172 SS1</strain>
    </source>
</reference>
<evidence type="ECO:0000313" key="2">
    <source>
        <dbReference type="Proteomes" id="UP000027195"/>
    </source>
</evidence>
<dbReference type="InParanoid" id="A0A067LVY4"/>
<accession>A0A067LVY4</accession>